<accession>A0A381Y5X9</accession>
<reference evidence="2" key="1">
    <citation type="submission" date="2018-05" db="EMBL/GenBank/DDBJ databases">
        <authorList>
            <person name="Lanie J.A."/>
            <person name="Ng W.-L."/>
            <person name="Kazmierczak K.M."/>
            <person name="Andrzejewski T.M."/>
            <person name="Davidsen T.M."/>
            <person name="Wayne K.J."/>
            <person name="Tettelin H."/>
            <person name="Glass J.I."/>
            <person name="Rusch D."/>
            <person name="Podicherti R."/>
            <person name="Tsui H.-C.T."/>
            <person name="Winkler M.E."/>
        </authorList>
    </citation>
    <scope>NUCLEOTIDE SEQUENCE</scope>
</reference>
<dbReference type="AlphaFoldDB" id="A0A381Y5X9"/>
<gene>
    <name evidence="2" type="ORF">METZ01_LOCUS124906</name>
</gene>
<name>A0A381Y5X9_9ZZZZ</name>
<organism evidence="2">
    <name type="scientific">marine metagenome</name>
    <dbReference type="NCBI Taxonomy" id="408172"/>
    <lineage>
        <taxon>unclassified sequences</taxon>
        <taxon>metagenomes</taxon>
        <taxon>ecological metagenomes</taxon>
    </lineage>
</organism>
<sequence length="32" mass="3472">VNNNEYPLTENEDTNSSEALSKEALSEMAPSS</sequence>
<proteinExistence type="predicted"/>
<evidence type="ECO:0000256" key="1">
    <source>
        <dbReference type="SAM" id="MobiDB-lite"/>
    </source>
</evidence>
<feature type="region of interest" description="Disordered" evidence="1">
    <location>
        <begin position="1"/>
        <end position="32"/>
    </location>
</feature>
<dbReference type="EMBL" id="UINC01017393">
    <property type="protein sequence ID" value="SVA72052.1"/>
    <property type="molecule type" value="Genomic_DNA"/>
</dbReference>
<feature type="non-terminal residue" evidence="2">
    <location>
        <position position="1"/>
    </location>
</feature>
<evidence type="ECO:0000313" key="2">
    <source>
        <dbReference type="EMBL" id="SVA72052.1"/>
    </source>
</evidence>
<protein>
    <submittedName>
        <fullName evidence="2">Uncharacterized protein</fullName>
    </submittedName>
</protein>